<dbReference type="GO" id="GO:0004595">
    <property type="term" value="F:pantetheine-phosphate adenylyltransferase activity"/>
    <property type="evidence" value="ECO:0007669"/>
    <property type="project" value="UniProtKB-UniRule"/>
</dbReference>
<evidence type="ECO:0000256" key="2">
    <source>
        <dbReference type="ARBA" id="ARBA00022679"/>
    </source>
</evidence>
<evidence type="ECO:0000256" key="5">
    <source>
        <dbReference type="ARBA" id="ARBA00022840"/>
    </source>
</evidence>
<name>A0A963YQ74_9PROT</name>
<keyword evidence="4 9" id="KW-0547">Nucleotide-binding</keyword>
<keyword evidence="5 9" id="KW-0067">ATP-binding</keyword>
<feature type="binding site" evidence="9">
    <location>
        <begin position="13"/>
        <end position="14"/>
    </location>
    <ligand>
        <name>ATP</name>
        <dbReference type="ChEBI" id="CHEBI:30616"/>
    </ligand>
</feature>
<reference evidence="11" key="2">
    <citation type="submission" date="2021-01" db="EMBL/GenBank/DDBJ databases">
        <authorList>
            <person name="Mieszkin S."/>
            <person name="Pouder E."/>
            <person name="Alain K."/>
        </authorList>
    </citation>
    <scope>NUCLEOTIDE SEQUENCE</scope>
    <source>
        <strain evidence="11">HW T2.11</strain>
    </source>
</reference>
<keyword evidence="12" id="KW-1185">Reference proteome</keyword>
<feature type="binding site" evidence="9">
    <location>
        <position position="82"/>
    </location>
    <ligand>
        <name>substrate</name>
    </ligand>
</feature>
<sequence length="172" mass="18858">MRGHEKIGVYPGTFDPITNGHLDIITRGAKLVDRLIIGVAINSGKGPLMSLDERVALTRSVLAEAMPDSGTAIDVRPYSTLLVQFAHELGASVIIRGLRAVSDFDFEFQLAGMNYRLDSTIDTVFLMASEKHQFISSRFVKEIALLGGDVSSFVPPLTKAQLVTWAKKQREP</sequence>
<dbReference type="InterPro" id="IPR014729">
    <property type="entry name" value="Rossmann-like_a/b/a_fold"/>
</dbReference>
<keyword evidence="1 9" id="KW-0963">Cytoplasm</keyword>
<comment type="subcellular location">
    <subcellularLocation>
        <location evidence="9">Cytoplasm</location>
    </subcellularLocation>
</comment>
<evidence type="ECO:0000313" key="11">
    <source>
        <dbReference type="EMBL" id="MCB8875066.1"/>
    </source>
</evidence>
<dbReference type="EC" id="2.7.7.3" evidence="9"/>
<dbReference type="InterPro" id="IPR001980">
    <property type="entry name" value="PPAT"/>
</dbReference>
<evidence type="ECO:0000256" key="4">
    <source>
        <dbReference type="ARBA" id="ARBA00022741"/>
    </source>
</evidence>
<evidence type="ECO:0000256" key="6">
    <source>
        <dbReference type="ARBA" id="ARBA00022842"/>
    </source>
</evidence>
<feature type="binding site" evidence="9">
    <location>
        <position position="107"/>
    </location>
    <ligand>
        <name>ATP</name>
        <dbReference type="ChEBI" id="CHEBI:30616"/>
    </ligand>
</feature>
<keyword evidence="6 9" id="KW-0460">Magnesium</keyword>
<comment type="cofactor">
    <cofactor evidence="9">
        <name>Mg(2+)</name>
        <dbReference type="ChEBI" id="CHEBI:18420"/>
    </cofactor>
</comment>
<feature type="binding site" evidence="9">
    <location>
        <position position="96"/>
    </location>
    <ligand>
        <name>substrate</name>
    </ligand>
</feature>
<dbReference type="PANTHER" id="PTHR21342">
    <property type="entry name" value="PHOSPHOPANTETHEINE ADENYLYLTRANSFERASE"/>
    <property type="match status" value="1"/>
</dbReference>
<proteinExistence type="inferred from homology"/>
<organism evidence="11 12">
    <name type="scientific">Acidisoma silvae</name>
    <dbReference type="NCBI Taxonomy" id="2802396"/>
    <lineage>
        <taxon>Bacteria</taxon>
        <taxon>Pseudomonadati</taxon>
        <taxon>Pseudomonadota</taxon>
        <taxon>Alphaproteobacteria</taxon>
        <taxon>Acetobacterales</taxon>
        <taxon>Acidocellaceae</taxon>
        <taxon>Acidisoma</taxon>
    </lineage>
</organism>
<dbReference type="PANTHER" id="PTHR21342:SF1">
    <property type="entry name" value="PHOSPHOPANTETHEINE ADENYLYLTRANSFERASE"/>
    <property type="match status" value="1"/>
</dbReference>
<accession>A0A963YQ74</accession>
<evidence type="ECO:0000256" key="9">
    <source>
        <dbReference type="HAMAP-Rule" id="MF_00151"/>
    </source>
</evidence>
<keyword evidence="3 9" id="KW-0548">Nucleotidyltransferase</keyword>
<feature type="site" description="Transition state stabilizer" evidence="9">
    <location>
        <position position="21"/>
    </location>
</feature>
<comment type="similarity">
    <text evidence="9">Belongs to the bacterial CoaD family.</text>
</comment>
<comment type="pathway">
    <text evidence="9">Cofactor biosynthesis; coenzyme A biosynthesis; CoA from (R)-pantothenate: step 4/5.</text>
</comment>
<comment type="catalytic activity">
    <reaction evidence="8 9">
        <text>(R)-4'-phosphopantetheine + ATP + H(+) = 3'-dephospho-CoA + diphosphate</text>
        <dbReference type="Rhea" id="RHEA:19801"/>
        <dbReference type="ChEBI" id="CHEBI:15378"/>
        <dbReference type="ChEBI" id="CHEBI:30616"/>
        <dbReference type="ChEBI" id="CHEBI:33019"/>
        <dbReference type="ChEBI" id="CHEBI:57328"/>
        <dbReference type="ChEBI" id="CHEBI:61723"/>
        <dbReference type="EC" id="2.7.7.3"/>
    </reaction>
</comment>
<evidence type="ECO:0000259" key="10">
    <source>
        <dbReference type="Pfam" id="PF01467"/>
    </source>
</evidence>
<keyword evidence="2 9" id="KW-0808">Transferase</keyword>
<protein>
    <recommendedName>
        <fullName evidence="9">Phosphopantetheine adenylyltransferase</fullName>
        <ecNumber evidence="9">2.7.7.3</ecNumber>
    </recommendedName>
    <alternativeName>
        <fullName evidence="9">Dephospho-CoA pyrophosphorylase</fullName>
    </alternativeName>
    <alternativeName>
        <fullName evidence="9">Pantetheine-phosphate adenylyltransferase</fullName>
        <shortName evidence="9">PPAT</shortName>
    </alternativeName>
</protein>
<dbReference type="Pfam" id="PF01467">
    <property type="entry name" value="CTP_transf_like"/>
    <property type="match status" value="1"/>
</dbReference>
<evidence type="ECO:0000256" key="1">
    <source>
        <dbReference type="ARBA" id="ARBA00022490"/>
    </source>
</evidence>
<dbReference type="InterPro" id="IPR004821">
    <property type="entry name" value="Cyt_trans-like"/>
</dbReference>
<dbReference type="NCBIfam" id="TIGR00125">
    <property type="entry name" value="cyt_tran_rel"/>
    <property type="match status" value="1"/>
</dbReference>
<feature type="binding site" evidence="9">
    <location>
        <begin position="132"/>
        <end position="138"/>
    </location>
    <ligand>
        <name>ATP</name>
        <dbReference type="ChEBI" id="CHEBI:30616"/>
    </ligand>
</feature>
<dbReference type="GO" id="GO:0005524">
    <property type="term" value="F:ATP binding"/>
    <property type="evidence" value="ECO:0007669"/>
    <property type="project" value="UniProtKB-KW"/>
</dbReference>
<feature type="binding site" evidence="9">
    <location>
        <position position="21"/>
    </location>
    <ligand>
        <name>ATP</name>
        <dbReference type="ChEBI" id="CHEBI:30616"/>
    </ligand>
</feature>
<dbReference type="AlphaFoldDB" id="A0A963YQ74"/>
<feature type="binding site" evidence="9">
    <location>
        <position position="45"/>
    </location>
    <ligand>
        <name>substrate</name>
    </ligand>
</feature>
<comment type="function">
    <text evidence="9">Reversibly transfers an adenylyl group from ATP to 4'-phosphopantetheine, yielding dephospho-CoA (dPCoA) and pyrophosphate.</text>
</comment>
<evidence type="ECO:0000313" key="12">
    <source>
        <dbReference type="Proteomes" id="UP000708298"/>
    </source>
</evidence>
<dbReference type="EMBL" id="JAESVB010000002">
    <property type="protein sequence ID" value="MCB8875066.1"/>
    <property type="molecule type" value="Genomic_DNA"/>
</dbReference>
<dbReference type="PRINTS" id="PR01020">
    <property type="entry name" value="LPSBIOSNTHSS"/>
</dbReference>
<dbReference type="SUPFAM" id="SSF52374">
    <property type="entry name" value="Nucleotidylyl transferase"/>
    <property type="match status" value="1"/>
</dbReference>
<dbReference type="Gene3D" id="3.40.50.620">
    <property type="entry name" value="HUPs"/>
    <property type="match status" value="1"/>
</dbReference>
<dbReference type="Proteomes" id="UP000708298">
    <property type="component" value="Unassembled WGS sequence"/>
</dbReference>
<dbReference type="CDD" id="cd02163">
    <property type="entry name" value="PPAT"/>
    <property type="match status" value="1"/>
</dbReference>
<evidence type="ECO:0000256" key="3">
    <source>
        <dbReference type="ARBA" id="ARBA00022695"/>
    </source>
</evidence>
<dbReference type="GO" id="GO:0015937">
    <property type="term" value="P:coenzyme A biosynthetic process"/>
    <property type="evidence" value="ECO:0007669"/>
    <property type="project" value="UniProtKB-UniRule"/>
</dbReference>
<keyword evidence="7 9" id="KW-0173">Coenzyme A biosynthesis</keyword>
<evidence type="ECO:0000256" key="7">
    <source>
        <dbReference type="ARBA" id="ARBA00022993"/>
    </source>
</evidence>
<dbReference type="RefSeq" id="WP_227320707.1">
    <property type="nucleotide sequence ID" value="NZ_JAESVB010000002.1"/>
</dbReference>
<comment type="subunit">
    <text evidence="9">Homohexamer.</text>
</comment>
<evidence type="ECO:0000256" key="8">
    <source>
        <dbReference type="ARBA" id="ARBA00029346"/>
    </source>
</evidence>
<dbReference type="GO" id="GO:0005737">
    <property type="term" value="C:cytoplasm"/>
    <property type="evidence" value="ECO:0007669"/>
    <property type="project" value="UniProtKB-SubCell"/>
</dbReference>
<feature type="binding site" evidence="9">
    <location>
        <begin position="97"/>
        <end position="99"/>
    </location>
    <ligand>
        <name>ATP</name>
        <dbReference type="ChEBI" id="CHEBI:30616"/>
    </ligand>
</feature>
<comment type="caution">
    <text evidence="11">The sequence shown here is derived from an EMBL/GenBank/DDBJ whole genome shotgun (WGS) entry which is preliminary data.</text>
</comment>
<dbReference type="HAMAP" id="MF_00151">
    <property type="entry name" value="PPAT_bact"/>
    <property type="match status" value="1"/>
</dbReference>
<dbReference type="NCBIfam" id="TIGR01510">
    <property type="entry name" value="coaD_prev_kdtB"/>
    <property type="match status" value="1"/>
</dbReference>
<reference evidence="11" key="1">
    <citation type="journal article" date="2021" name="Microorganisms">
        <title>Acidisoma silvae sp. nov. and Acidisomacellulosilytica sp. nov., Two Acidophilic Bacteria Isolated from Decaying Wood, Hydrolyzing Cellulose and Producing Poly-3-hydroxybutyrate.</title>
        <authorList>
            <person name="Mieszkin S."/>
            <person name="Pouder E."/>
            <person name="Uroz S."/>
            <person name="Simon-Colin C."/>
            <person name="Alain K."/>
        </authorList>
    </citation>
    <scope>NUCLEOTIDE SEQUENCE</scope>
    <source>
        <strain evidence="11">HW T2.11</strain>
    </source>
</reference>
<feature type="binding site" evidence="9">
    <location>
        <position position="13"/>
    </location>
    <ligand>
        <name>substrate</name>
    </ligand>
</feature>
<gene>
    <name evidence="9 11" type="primary">coaD</name>
    <name evidence="11" type="ORF">ASILVAE211_07725</name>
</gene>
<feature type="domain" description="Cytidyltransferase-like" evidence="10">
    <location>
        <begin position="9"/>
        <end position="142"/>
    </location>
</feature>